<keyword evidence="3" id="KW-1185">Reference proteome</keyword>
<comment type="caution">
    <text evidence="2">The sequence shown here is derived from an EMBL/GenBank/DDBJ whole genome shotgun (WGS) entry which is preliminary data.</text>
</comment>
<dbReference type="EMBL" id="JAJEPR010000009">
    <property type="protein sequence ID" value="MCC2189641.1"/>
    <property type="molecule type" value="Genomic_DNA"/>
</dbReference>
<gene>
    <name evidence="2" type="ORF">LKD71_07455</name>
</gene>
<dbReference type="RefSeq" id="WP_227614942.1">
    <property type="nucleotide sequence ID" value="NZ_JAJEPR010000009.1"/>
</dbReference>
<evidence type="ECO:0000256" key="1">
    <source>
        <dbReference type="SAM" id="SignalP"/>
    </source>
</evidence>
<name>A0AAE3J689_9FIRM</name>
<evidence type="ECO:0008006" key="4">
    <source>
        <dbReference type="Google" id="ProtNLM"/>
    </source>
</evidence>
<keyword evidence="1" id="KW-0732">Signal</keyword>
<accession>A0AAE3J689</accession>
<feature type="signal peptide" evidence="1">
    <location>
        <begin position="1"/>
        <end position="22"/>
    </location>
</feature>
<protein>
    <recommendedName>
        <fullName evidence="4">PepSY domain-containing protein</fullName>
    </recommendedName>
</protein>
<sequence>MRRQKRKMTEFLVLAVVLSLTACSGKTTEAEMETQSESTTEAEFAGIIDVKTDWKATFEAVLMKERGVKPDHYEELGSGIYQVYVEKDGKVIPYAIVDSTTGEYHG</sequence>
<dbReference type="AlphaFoldDB" id="A0AAE3J689"/>
<feature type="chain" id="PRO_5042147278" description="PepSY domain-containing protein" evidence="1">
    <location>
        <begin position="23"/>
        <end position="106"/>
    </location>
</feature>
<evidence type="ECO:0000313" key="3">
    <source>
        <dbReference type="Proteomes" id="UP001197875"/>
    </source>
</evidence>
<reference evidence="2 3" key="1">
    <citation type="submission" date="2021-10" db="EMBL/GenBank/DDBJ databases">
        <title>Anaerobic single-cell dispensing facilitates the cultivation of human gut bacteria.</title>
        <authorList>
            <person name="Afrizal A."/>
        </authorList>
    </citation>
    <scope>NUCLEOTIDE SEQUENCE [LARGE SCALE GENOMIC DNA]</scope>
    <source>
        <strain evidence="2 3">CLA-AA-H277</strain>
    </source>
</reference>
<dbReference type="PROSITE" id="PS51257">
    <property type="entry name" value="PROKAR_LIPOPROTEIN"/>
    <property type="match status" value="1"/>
</dbReference>
<evidence type="ECO:0000313" key="2">
    <source>
        <dbReference type="EMBL" id="MCC2189641.1"/>
    </source>
</evidence>
<proteinExistence type="predicted"/>
<dbReference type="Proteomes" id="UP001197875">
    <property type="component" value="Unassembled WGS sequence"/>
</dbReference>
<organism evidence="2 3">
    <name type="scientific">Fusicatenibacter faecihominis</name>
    <dbReference type="NCBI Taxonomy" id="2881276"/>
    <lineage>
        <taxon>Bacteria</taxon>
        <taxon>Bacillati</taxon>
        <taxon>Bacillota</taxon>
        <taxon>Clostridia</taxon>
        <taxon>Lachnospirales</taxon>
        <taxon>Lachnospiraceae</taxon>
        <taxon>Fusicatenibacter</taxon>
    </lineage>
</organism>